<reference evidence="1" key="1">
    <citation type="submission" date="2023-09" db="EMBL/GenBank/DDBJ databases">
        <title>Vallitalea sediminicola and Vallitalea maricola sp. nov., anaerobic bacteria isolated from marine sediment.</title>
        <authorList>
            <person name="Hirano S."/>
            <person name="Maeda A."/>
            <person name="Terahara T."/>
            <person name="Mori K."/>
            <person name="Hamada M."/>
            <person name="Matsumoto R."/>
            <person name="Kobayashi T."/>
        </authorList>
    </citation>
    <scope>NUCLEOTIDE SEQUENCE</scope>
    <source>
        <strain evidence="1">AN17-2</strain>
    </source>
</reference>
<sequence length="119" mass="14178">MTMNTSFHPIDIQTWSRGQMFHYFSVMAPTSYSMTVELSITNFRNSLKQQNIKFFPAYIWLVTKTLNQQVEFKVGMVDETIGYWDTLTPLYACFHEDDETISLMWTEYNDDFEVFIRVI</sequence>
<protein>
    <submittedName>
        <fullName evidence="1">Uncharacterized protein</fullName>
    </submittedName>
</protein>
<gene>
    <name evidence="1" type="ORF">AN2V17_12100</name>
</gene>
<accession>A0ACB5UGI7</accession>
<name>A0ACB5UGI7_9FIRM</name>
<evidence type="ECO:0000313" key="1">
    <source>
        <dbReference type="EMBL" id="GMQ61980.1"/>
    </source>
</evidence>
<comment type="caution">
    <text evidence="1">The sequence shown here is derived from an EMBL/GenBank/DDBJ whole genome shotgun (WGS) entry which is preliminary data.</text>
</comment>
<organism evidence="1 2">
    <name type="scientific">Vallitalea maricola</name>
    <dbReference type="NCBI Taxonomy" id="3074433"/>
    <lineage>
        <taxon>Bacteria</taxon>
        <taxon>Bacillati</taxon>
        <taxon>Bacillota</taxon>
        <taxon>Clostridia</taxon>
        <taxon>Lachnospirales</taxon>
        <taxon>Vallitaleaceae</taxon>
        <taxon>Vallitalea</taxon>
    </lineage>
</organism>
<evidence type="ECO:0000313" key="2">
    <source>
        <dbReference type="Proteomes" id="UP001374599"/>
    </source>
</evidence>
<proteinExistence type="predicted"/>
<keyword evidence="2" id="KW-1185">Reference proteome</keyword>
<dbReference type="Proteomes" id="UP001374599">
    <property type="component" value="Unassembled WGS sequence"/>
</dbReference>
<dbReference type="EMBL" id="BTPU01000018">
    <property type="protein sequence ID" value="GMQ61980.1"/>
    <property type="molecule type" value="Genomic_DNA"/>
</dbReference>